<dbReference type="InterPro" id="IPR000683">
    <property type="entry name" value="Gfo/Idh/MocA-like_OxRdtase_N"/>
</dbReference>
<accession>A0ABV7YEK0</accession>
<comment type="caution">
    <text evidence="3">The sequence shown here is derived from an EMBL/GenBank/DDBJ whole genome shotgun (WGS) entry which is preliminary data.</text>
</comment>
<dbReference type="RefSeq" id="WP_205119882.1">
    <property type="nucleotide sequence ID" value="NZ_JAFBCM010000001.1"/>
</dbReference>
<protein>
    <submittedName>
        <fullName evidence="3">Gfo/Idh/MocA family protein</fullName>
    </submittedName>
</protein>
<dbReference type="Pfam" id="PF01408">
    <property type="entry name" value="GFO_IDH_MocA"/>
    <property type="match status" value="1"/>
</dbReference>
<dbReference type="Pfam" id="PF22725">
    <property type="entry name" value="GFO_IDH_MocA_C3"/>
    <property type="match status" value="1"/>
</dbReference>
<evidence type="ECO:0000313" key="4">
    <source>
        <dbReference type="Proteomes" id="UP001595699"/>
    </source>
</evidence>
<dbReference type="PANTHER" id="PTHR43377:SF1">
    <property type="entry name" value="BILIVERDIN REDUCTASE A"/>
    <property type="match status" value="1"/>
</dbReference>
<dbReference type="InterPro" id="IPR036291">
    <property type="entry name" value="NAD(P)-bd_dom_sf"/>
</dbReference>
<proteinExistence type="predicted"/>
<sequence length="307" mass="32625">MIHVLLAGNAGLGPTQDHQRQMYAPAFEAHPGFELVEFPTLAEGLASDEVDLVSVCVPLDERVETLTRIANAGKHALVDKPLAGSAADLRTIDEAFKQAGTICLPAHHLRYHPTIQSTSAAIAGGRIGLPWNVQGDFLVAGGDPCPAGELVNFALYPIDVLRAMTGLAVRKVWATGGTFWHDDSPDDLAVICLDLDHDVTATLTVGRTATKDESGFAVHRYRVSGSHGVLLVDAAKPALTVRNEAGKSSRWLGQSTVTRMLDDLQRAIETGSRPAVGPQDALATQQVVEAAQESIAKGVPIHLEEVS</sequence>
<feature type="domain" description="Gfo/Idh/MocA-like oxidoreductase N-terminal" evidence="1">
    <location>
        <begin position="29"/>
        <end position="105"/>
    </location>
</feature>
<dbReference type="SUPFAM" id="SSF55347">
    <property type="entry name" value="Glyceraldehyde-3-phosphate dehydrogenase-like, C-terminal domain"/>
    <property type="match status" value="1"/>
</dbReference>
<dbReference type="InterPro" id="IPR051450">
    <property type="entry name" value="Gfo/Idh/MocA_Oxidoreductases"/>
</dbReference>
<evidence type="ECO:0000313" key="3">
    <source>
        <dbReference type="EMBL" id="MFC3763032.1"/>
    </source>
</evidence>
<dbReference type="Gene3D" id="3.30.360.10">
    <property type="entry name" value="Dihydrodipicolinate Reductase, domain 2"/>
    <property type="match status" value="1"/>
</dbReference>
<gene>
    <name evidence="3" type="ORF">ACFOUW_19480</name>
</gene>
<dbReference type="EMBL" id="JBHRZH010000017">
    <property type="protein sequence ID" value="MFC3763032.1"/>
    <property type="molecule type" value="Genomic_DNA"/>
</dbReference>
<evidence type="ECO:0000259" key="1">
    <source>
        <dbReference type="Pfam" id="PF01408"/>
    </source>
</evidence>
<dbReference type="SUPFAM" id="SSF51735">
    <property type="entry name" value="NAD(P)-binding Rossmann-fold domains"/>
    <property type="match status" value="1"/>
</dbReference>
<dbReference type="Proteomes" id="UP001595699">
    <property type="component" value="Unassembled WGS sequence"/>
</dbReference>
<dbReference type="PANTHER" id="PTHR43377">
    <property type="entry name" value="BILIVERDIN REDUCTASE A"/>
    <property type="match status" value="1"/>
</dbReference>
<feature type="domain" description="GFO/IDH/MocA-like oxidoreductase" evidence="2">
    <location>
        <begin position="119"/>
        <end position="230"/>
    </location>
</feature>
<reference evidence="4" key="1">
    <citation type="journal article" date="2019" name="Int. J. Syst. Evol. Microbiol.">
        <title>The Global Catalogue of Microorganisms (GCM) 10K type strain sequencing project: providing services to taxonomists for standard genome sequencing and annotation.</title>
        <authorList>
            <consortium name="The Broad Institute Genomics Platform"/>
            <consortium name="The Broad Institute Genome Sequencing Center for Infectious Disease"/>
            <person name="Wu L."/>
            <person name="Ma J."/>
        </authorList>
    </citation>
    <scope>NUCLEOTIDE SEQUENCE [LARGE SCALE GENOMIC DNA]</scope>
    <source>
        <strain evidence="4">CGMCC 4.7241</strain>
    </source>
</reference>
<dbReference type="InterPro" id="IPR055170">
    <property type="entry name" value="GFO_IDH_MocA-like_dom"/>
</dbReference>
<keyword evidence="4" id="KW-1185">Reference proteome</keyword>
<organism evidence="3 4">
    <name type="scientific">Tenggerimyces flavus</name>
    <dbReference type="NCBI Taxonomy" id="1708749"/>
    <lineage>
        <taxon>Bacteria</taxon>
        <taxon>Bacillati</taxon>
        <taxon>Actinomycetota</taxon>
        <taxon>Actinomycetes</taxon>
        <taxon>Propionibacteriales</taxon>
        <taxon>Nocardioidaceae</taxon>
        <taxon>Tenggerimyces</taxon>
    </lineage>
</organism>
<name>A0ABV7YEK0_9ACTN</name>
<evidence type="ECO:0000259" key="2">
    <source>
        <dbReference type="Pfam" id="PF22725"/>
    </source>
</evidence>
<dbReference type="Gene3D" id="3.40.50.720">
    <property type="entry name" value="NAD(P)-binding Rossmann-like Domain"/>
    <property type="match status" value="1"/>
</dbReference>